<evidence type="ECO:0000313" key="2">
    <source>
        <dbReference type="EMBL" id="ELR12307.1"/>
    </source>
</evidence>
<dbReference type="PANTHER" id="PTHR44086">
    <property type="entry name" value="THIOSULFATE SULFURTRANSFERASE RDL2, MITOCHONDRIAL-RELATED"/>
    <property type="match status" value="1"/>
</dbReference>
<evidence type="ECO:0000259" key="1">
    <source>
        <dbReference type="PROSITE" id="PS50206"/>
    </source>
</evidence>
<dbReference type="Pfam" id="PF00581">
    <property type="entry name" value="Rhodanese"/>
    <property type="match status" value="1"/>
</dbReference>
<dbReference type="GO" id="GO:0005739">
    <property type="term" value="C:mitochondrion"/>
    <property type="evidence" value="ECO:0007669"/>
    <property type="project" value="TreeGrafter"/>
</dbReference>
<dbReference type="Proteomes" id="UP000011083">
    <property type="component" value="Unassembled WGS sequence"/>
</dbReference>
<organism evidence="2 3">
    <name type="scientific">Acanthamoeba castellanii (strain ATCC 30010 / Neff)</name>
    <dbReference type="NCBI Taxonomy" id="1257118"/>
    <lineage>
        <taxon>Eukaryota</taxon>
        <taxon>Amoebozoa</taxon>
        <taxon>Discosea</taxon>
        <taxon>Longamoebia</taxon>
        <taxon>Centramoebida</taxon>
        <taxon>Acanthamoebidae</taxon>
        <taxon>Acanthamoeba</taxon>
    </lineage>
</organism>
<dbReference type="InterPro" id="IPR036873">
    <property type="entry name" value="Rhodanese-like_dom_sf"/>
</dbReference>
<dbReference type="InterPro" id="IPR001763">
    <property type="entry name" value="Rhodanese-like_dom"/>
</dbReference>
<proteinExistence type="predicted"/>
<accession>L8GH39</accession>
<dbReference type="KEGG" id="acan:ACA1_373710"/>
<keyword evidence="3" id="KW-1185">Reference proteome</keyword>
<dbReference type="PROSITE" id="PS50206">
    <property type="entry name" value="RHODANESE_3"/>
    <property type="match status" value="1"/>
</dbReference>
<dbReference type="GeneID" id="14912890"/>
<dbReference type="STRING" id="1257118.L8GH39"/>
<dbReference type="EMBL" id="KB008119">
    <property type="protein sequence ID" value="ELR12307.1"/>
    <property type="molecule type" value="Genomic_DNA"/>
</dbReference>
<name>L8GH39_ACACF</name>
<dbReference type="OrthoDB" id="566238at2759"/>
<sequence length="59" mass="6936">MSEDQWEDTYDFPKPQPTEEVVCYCKSGMRSEMACNFLRQKGFTRVANYQGSALDWWSS</sequence>
<evidence type="ECO:0000313" key="3">
    <source>
        <dbReference type="Proteomes" id="UP000011083"/>
    </source>
</evidence>
<reference evidence="2 3" key="1">
    <citation type="journal article" date="2013" name="Genome Biol.">
        <title>Genome of Acanthamoeba castellanii highlights extensive lateral gene transfer and early evolution of tyrosine kinase signaling.</title>
        <authorList>
            <person name="Clarke M."/>
            <person name="Lohan A.J."/>
            <person name="Liu B."/>
            <person name="Lagkouvardos I."/>
            <person name="Roy S."/>
            <person name="Zafar N."/>
            <person name="Bertelli C."/>
            <person name="Schilde C."/>
            <person name="Kianianmomeni A."/>
            <person name="Burglin T.R."/>
            <person name="Frech C."/>
            <person name="Turcotte B."/>
            <person name="Kopec K.O."/>
            <person name="Synnott J.M."/>
            <person name="Choo C."/>
            <person name="Paponov I."/>
            <person name="Finkler A."/>
            <person name="Soon Heng Tan C."/>
            <person name="Hutchins A.P."/>
            <person name="Weinmeier T."/>
            <person name="Rattei T."/>
            <person name="Chu J.S."/>
            <person name="Gimenez G."/>
            <person name="Irimia M."/>
            <person name="Rigden D.J."/>
            <person name="Fitzpatrick D.A."/>
            <person name="Lorenzo-Morales J."/>
            <person name="Bateman A."/>
            <person name="Chiu C.H."/>
            <person name="Tang P."/>
            <person name="Hegemann P."/>
            <person name="Fromm H."/>
            <person name="Raoult D."/>
            <person name="Greub G."/>
            <person name="Miranda-Saavedra D."/>
            <person name="Chen N."/>
            <person name="Nash P."/>
            <person name="Ginger M.L."/>
            <person name="Horn M."/>
            <person name="Schaap P."/>
            <person name="Caler L."/>
            <person name="Loftus B."/>
        </authorList>
    </citation>
    <scope>NUCLEOTIDE SEQUENCE [LARGE SCALE GENOMIC DNA]</scope>
    <source>
        <strain evidence="2 3">Neff</strain>
    </source>
</reference>
<protein>
    <recommendedName>
        <fullName evidence="1">Rhodanese domain-containing protein</fullName>
    </recommendedName>
</protein>
<dbReference type="GO" id="GO:0004792">
    <property type="term" value="F:thiosulfate-cyanide sulfurtransferase activity"/>
    <property type="evidence" value="ECO:0007669"/>
    <property type="project" value="TreeGrafter"/>
</dbReference>
<dbReference type="AlphaFoldDB" id="L8GH39"/>
<dbReference type="PANTHER" id="PTHR44086:SF10">
    <property type="entry name" value="THIOSULFATE SULFURTRANSFERASE_RHODANESE-LIKE DOMAIN-CONTAINING PROTEIN 3"/>
    <property type="match status" value="1"/>
</dbReference>
<dbReference type="Gene3D" id="3.40.250.10">
    <property type="entry name" value="Rhodanese-like domain"/>
    <property type="match status" value="1"/>
</dbReference>
<dbReference type="SUPFAM" id="SSF52821">
    <property type="entry name" value="Rhodanese/Cell cycle control phosphatase"/>
    <property type="match status" value="1"/>
</dbReference>
<feature type="domain" description="Rhodanese" evidence="1">
    <location>
        <begin position="2"/>
        <end position="58"/>
    </location>
</feature>
<dbReference type="RefSeq" id="XP_004334320.1">
    <property type="nucleotide sequence ID" value="XM_004334272.1"/>
</dbReference>
<gene>
    <name evidence="2" type="ORF">ACA1_373710</name>
</gene>
<dbReference type="VEuPathDB" id="AmoebaDB:ACA1_373710"/>